<dbReference type="AlphaFoldDB" id="A0A1F6V7K5"/>
<keyword evidence="4" id="KW-0472">Membrane</keyword>
<evidence type="ECO:0000256" key="3">
    <source>
        <dbReference type="ARBA" id="ARBA00023054"/>
    </source>
</evidence>
<dbReference type="Proteomes" id="UP000177370">
    <property type="component" value="Unassembled WGS sequence"/>
</dbReference>
<dbReference type="InterPro" id="IPR050465">
    <property type="entry name" value="UPF0194_transport"/>
</dbReference>
<evidence type="ECO:0000313" key="6">
    <source>
        <dbReference type="EMBL" id="OGI65608.1"/>
    </source>
</evidence>
<protein>
    <recommendedName>
        <fullName evidence="5">Multidrug resistance protein MdtA-like barrel-sandwich hybrid domain-containing protein</fullName>
    </recommendedName>
</protein>
<comment type="subcellular location">
    <subcellularLocation>
        <location evidence="1">Cell envelope</location>
    </subcellularLocation>
</comment>
<dbReference type="Pfam" id="PF25917">
    <property type="entry name" value="BSH_RND"/>
    <property type="match status" value="1"/>
</dbReference>
<feature type="transmembrane region" description="Helical" evidence="4">
    <location>
        <begin position="12"/>
        <end position="30"/>
    </location>
</feature>
<comment type="caution">
    <text evidence="6">The sequence shown here is derived from an EMBL/GenBank/DDBJ whole genome shotgun (WGS) entry which is preliminary data.</text>
</comment>
<reference evidence="6 7" key="1">
    <citation type="journal article" date="2016" name="Nat. Commun.">
        <title>Thousands of microbial genomes shed light on interconnected biogeochemical processes in an aquifer system.</title>
        <authorList>
            <person name="Anantharaman K."/>
            <person name="Brown C.T."/>
            <person name="Hug L.A."/>
            <person name="Sharon I."/>
            <person name="Castelle C.J."/>
            <person name="Probst A.J."/>
            <person name="Thomas B.C."/>
            <person name="Singh A."/>
            <person name="Wilkins M.J."/>
            <person name="Karaoz U."/>
            <person name="Brodie E.L."/>
            <person name="Williams K.H."/>
            <person name="Hubbard S.S."/>
            <person name="Banfield J.F."/>
        </authorList>
    </citation>
    <scope>NUCLEOTIDE SEQUENCE [LARGE SCALE GENOMIC DNA]</scope>
</reference>
<name>A0A1F6V7K5_9BACT</name>
<organism evidence="6 7">
    <name type="scientific">Candidatus Nomurabacteria bacterium RIFCSPHIGHO2_01_FULL_40_24b</name>
    <dbReference type="NCBI Taxonomy" id="1801739"/>
    <lineage>
        <taxon>Bacteria</taxon>
        <taxon>Candidatus Nomuraibacteriota</taxon>
    </lineage>
</organism>
<gene>
    <name evidence="6" type="ORF">A2647_01765</name>
</gene>
<dbReference type="Gene3D" id="2.40.50.100">
    <property type="match status" value="1"/>
</dbReference>
<keyword evidence="4" id="KW-1133">Transmembrane helix</keyword>
<dbReference type="GO" id="GO:0016020">
    <property type="term" value="C:membrane"/>
    <property type="evidence" value="ECO:0007669"/>
    <property type="project" value="InterPro"/>
</dbReference>
<dbReference type="Gene3D" id="2.40.420.20">
    <property type="match status" value="1"/>
</dbReference>
<dbReference type="PANTHER" id="PTHR32347">
    <property type="entry name" value="EFFLUX SYSTEM COMPONENT YKNX-RELATED"/>
    <property type="match status" value="1"/>
</dbReference>
<comment type="similarity">
    <text evidence="2">Belongs to the membrane fusion protein (MFP) (TC 8.A.1) family.</text>
</comment>
<feature type="domain" description="Multidrug resistance protein MdtA-like barrel-sandwich hybrid" evidence="5">
    <location>
        <begin position="62"/>
        <end position="296"/>
    </location>
</feature>
<evidence type="ECO:0000256" key="1">
    <source>
        <dbReference type="ARBA" id="ARBA00004196"/>
    </source>
</evidence>
<evidence type="ECO:0000256" key="4">
    <source>
        <dbReference type="SAM" id="Phobius"/>
    </source>
</evidence>
<sequence>MNKIKDIFKRHKKYFLIGGGVLVIIIFFISRGGGDDKEVYAVGRANLEQSVVLSGKVETSDKADLGFAVSGRLSQIFVKNNQSVSAGQMLAQLEVDDLLADLKIKQASYKISDSDLESNVENTYRTLLSSDLVPTPNREDYNLETPIIGGIYEGAEGRYKIILNREDIDMYISTFGLEKTKRVLKESAPTPFGTKGLYISFGDADVEDFDDTTWYLDIPNKSSSSYVANYNAYNEAKKRLDSALKSGEDNTSSAIAQAEIQKINAEIRKNTIYAPFSGRVTNIEKEVGENASVGERVISVLGEEKLEIILQVSELDVSRLTLDSSIKLSFDAFSGEDFYGILKTINSRETEIDGVPVYEAFVELESAEKIKTGMSVSGTVVLATKDNVIAIPSYLIKKDGDKSVVEVMEEGGTTEKQIATGFTGTDNMVEVLSGLEEGDKIISVFEK</sequence>
<dbReference type="GO" id="GO:0022857">
    <property type="term" value="F:transmembrane transporter activity"/>
    <property type="evidence" value="ECO:0007669"/>
    <property type="project" value="InterPro"/>
</dbReference>
<dbReference type="NCBIfam" id="TIGR01730">
    <property type="entry name" value="RND_mfp"/>
    <property type="match status" value="1"/>
</dbReference>
<accession>A0A1F6V7K5</accession>
<evidence type="ECO:0000313" key="7">
    <source>
        <dbReference type="Proteomes" id="UP000177370"/>
    </source>
</evidence>
<dbReference type="InterPro" id="IPR058625">
    <property type="entry name" value="MdtA-like_BSH"/>
</dbReference>
<dbReference type="GO" id="GO:0030313">
    <property type="term" value="C:cell envelope"/>
    <property type="evidence" value="ECO:0007669"/>
    <property type="project" value="UniProtKB-SubCell"/>
</dbReference>
<proteinExistence type="inferred from homology"/>
<evidence type="ECO:0000256" key="2">
    <source>
        <dbReference type="ARBA" id="ARBA00009477"/>
    </source>
</evidence>
<evidence type="ECO:0000259" key="5">
    <source>
        <dbReference type="Pfam" id="PF25917"/>
    </source>
</evidence>
<keyword evidence="4" id="KW-0812">Transmembrane</keyword>
<dbReference type="PANTHER" id="PTHR32347:SF23">
    <property type="entry name" value="BLL5650 PROTEIN"/>
    <property type="match status" value="1"/>
</dbReference>
<dbReference type="InterPro" id="IPR006143">
    <property type="entry name" value="RND_pump_MFP"/>
</dbReference>
<dbReference type="EMBL" id="MFTP01000016">
    <property type="protein sequence ID" value="OGI65608.1"/>
    <property type="molecule type" value="Genomic_DNA"/>
</dbReference>
<keyword evidence="3" id="KW-0175">Coiled coil</keyword>